<dbReference type="OrthoDB" id="3642840at2759"/>
<protein>
    <submittedName>
        <fullName evidence="1">Uncharacterized protein</fullName>
    </submittedName>
</protein>
<reference evidence="1" key="1">
    <citation type="submission" date="2020-10" db="EMBL/GenBank/DDBJ databases">
        <title>Genome Sequence of Monilinia vaccinii-corymbosi Sheds Light on Mummy Berry Disease Infection of Blueberry and Mating Type.</title>
        <authorList>
            <person name="Yow A.G."/>
            <person name="Zhang Y."/>
            <person name="Bansal K."/>
            <person name="Eacker S.M."/>
            <person name="Sullivan S."/>
            <person name="Liachko I."/>
            <person name="Cubeta M.A."/>
            <person name="Rollins J.A."/>
            <person name="Ashrafi H."/>
        </authorList>
    </citation>
    <scope>NUCLEOTIDE SEQUENCE</scope>
    <source>
        <strain evidence="1">RL-1</strain>
    </source>
</reference>
<accession>A0A8A3PGM3</accession>
<evidence type="ECO:0000313" key="1">
    <source>
        <dbReference type="EMBL" id="QSZ34185.1"/>
    </source>
</evidence>
<proteinExistence type="predicted"/>
<keyword evidence="2" id="KW-1185">Reference proteome</keyword>
<dbReference type="EMBL" id="CP063408">
    <property type="protein sequence ID" value="QSZ34185.1"/>
    <property type="molecule type" value="Genomic_DNA"/>
</dbReference>
<organism evidence="1 2">
    <name type="scientific">Monilinia vaccinii-corymbosi</name>
    <dbReference type="NCBI Taxonomy" id="61207"/>
    <lineage>
        <taxon>Eukaryota</taxon>
        <taxon>Fungi</taxon>
        <taxon>Dikarya</taxon>
        <taxon>Ascomycota</taxon>
        <taxon>Pezizomycotina</taxon>
        <taxon>Leotiomycetes</taxon>
        <taxon>Helotiales</taxon>
        <taxon>Sclerotiniaceae</taxon>
        <taxon>Monilinia</taxon>
    </lineage>
</organism>
<dbReference type="AlphaFoldDB" id="A0A8A3PGM3"/>
<sequence length="690" mass="78086">MMRPHCGGTTEDLGWINAAIYALIFLKEKPSSPPKVRVPQVQPPCTIFAMMNWAILAREDRLYKGKTLYRWDVSPGLEHHCGTCATPLHSKPSHQNLDHDYGQPRSPIYSSQMLVQSHPVLVNMLNLASVFTNSYISSVSPSPSILIGLCSSIFMVDECKVNLKYVLGYVSTGHENLMNAWGNSKDPSHSSYSTADFNRCNTSDEMHHARHKEILTIIREISTYDQANLSLDSQLMKRKDGAEKKRMDYETTSEATDVISEMSFEEESLTRRERKKAKKLGARTRRNVDVYSQNDLNSISEALHGQVHESKGAWEGTYAYDNRRAVTSLASNDVVEVVEVEDEECDAYAVQSLTPASNKEYKTPNYPTPKQQRATKRLTTITPVRQSKLRGHQQKFTPEKAYKNDPYGGINPNVFYCLGIDINPVSNPKARKDLISKLIMAIQNDLQVIRREEEEAVIREEGFWRWAGRNAFRNILEYRKTFDWATGQKITAMKNEAEIFGDELDDEQINDPAKKDGIYDIAEDKGEVIVDEFIPADILTGRDMVQETVEETKENDKKKKVKKEIQVLKITTAYESKLKLKSRPKKSISRVSLGKKKKAWKCSESEGFVDNSVDKDNEMAQEGLHDLIRAYKDTNIASPNLSSWAAVVGYASDSTTSIVKKPKKANINSQVVASTEEDEWTTVIKKGKKN</sequence>
<evidence type="ECO:0000313" key="2">
    <source>
        <dbReference type="Proteomes" id="UP000672032"/>
    </source>
</evidence>
<dbReference type="Proteomes" id="UP000672032">
    <property type="component" value="Chromosome 4"/>
</dbReference>
<name>A0A8A3PGM3_9HELO</name>
<gene>
    <name evidence="1" type="ORF">DSL72_005774</name>
</gene>